<organism evidence="2 3">
    <name type="scientific">Funiculus sociatus GB2-A5</name>
    <dbReference type="NCBI Taxonomy" id="2933946"/>
    <lineage>
        <taxon>Bacteria</taxon>
        <taxon>Bacillati</taxon>
        <taxon>Cyanobacteriota</taxon>
        <taxon>Cyanophyceae</taxon>
        <taxon>Coleofasciculales</taxon>
        <taxon>Coleofasciculaceae</taxon>
        <taxon>Funiculus</taxon>
    </lineage>
</organism>
<comment type="caution">
    <text evidence="2">The sequence shown here is derived from an EMBL/GenBank/DDBJ whole genome shotgun (WGS) entry which is preliminary data.</text>
</comment>
<gene>
    <name evidence="2" type="ORF">NDI37_09655</name>
</gene>
<dbReference type="RefSeq" id="WP_190427089.1">
    <property type="nucleotide sequence ID" value="NZ_JAMPKK010000016.1"/>
</dbReference>
<dbReference type="EMBL" id="JAMPKK010000016">
    <property type="protein sequence ID" value="MEP0864735.1"/>
    <property type="molecule type" value="Genomic_DNA"/>
</dbReference>
<dbReference type="Proteomes" id="UP001442494">
    <property type="component" value="Unassembled WGS sequence"/>
</dbReference>
<accession>A0ABV0JMV6</accession>
<proteinExistence type="predicted"/>
<evidence type="ECO:0000313" key="2">
    <source>
        <dbReference type="EMBL" id="MEP0864735.1"/>
    </source>
</evidence>
<protein>
    <submittedName>
        <fullName evidence="2">Uncharacterized protein</fullName>
    </submittedName>
</protein>
<sequence>MKRIFQNHSIPVTRSQTLAVMLTGILSLGASMTLLQAAFAAPAALSESSAKLVKVKDVSVAQSLPGGEAFLKQQQSDRLPPRVANAVLVDLSRQTGINVQKFSIKESSRQKWTDGCLGLGTAAELCAAVIVPGWRVVVTDGSKTWVYRTDNTGITVRQENSNPVTNLPGNLPQSVAPPVKQDAAKRLNLTTDQVRIVQADKKTWSDGCLGLYEPNILCSQATVEGWQVIVEANQQRWVYRTNSSGSIVKLDQTASLPNPVKDAVLQRASRQTRLAVSQLRVLKAEQKNWDGCLGLGDRNVACPRILIRGWQVTVEAGQQILVYHANENATTVRLNRAASQIGNANTINPTKIPTSELPPSLGKDVLFRTISSGGITGRTYQTILFNDGRMIRQQVSSNGATSAEQKYQISRRELQQFQQILNQAQLAKFNQLSYPASQGAADYITVTISSKQGTTRYVDMVQDRLPEPLQEVIQGWNQIIRA</sequence>
<evidence type="ECO:0000313" key="3">
    <source>
        <dbReference type="Proteomes" id="UP001442494"/>
    </source>
</evidence>
<name>A0ABV0JMV6_9CYAN</name>
<feature type="coiled-coil region" evidence="1">
    <location>
        <begin position="400"/>
        <end position="427"/>
    </location>
</feature>
<keyword evidence="1" id="KW-0175">Coiled coil</keyword>
<reference evidence="2 3" key="1">
    <citation type="submission" date="2022-04" db="EMBL/GenBank/DDBJ databases">
        <title>Positive selection, recombination, and allopatry shape intraspecific diversity of widespread and dominant cyanobacteria.</title>
        <authorList>
            <person name="Wei J."/>
            <person name="Shu W."/>
            <person name="Hu C."/>
        </authorList>
    </citation>
    <scope>NUCLEOTIDE SEQUENCE [LARGE SCALE GENOMIC DNA]</scope>
    <source>
        <strain evidence="2 3">GB2-A5</strain>
    </source>
</reference>
<keyword evidence="3" id="KW-1185">Reference proteome</keyword>
<evidence type="ECO:0000256" key="1">
    <source>
        <dbReference type="SAM" id="Coils"/>
    </source>
</evidence>